<dbReference type="EMBL" id="CZQE01000252">
    <property type="protein sequence ID" value="CUS45386.1"/>
    <property type="molecule type" value="Genomic_DNA"/>
</dbReference>
<name>A0A170PPD4_9ZZZZ</name>
<accession>A0A170PPD4</accession>
<dbReference type="AlphaFoldDB" id="A0A170PPD4"/>
<sequence>MLTAALVLLLSPVPATTVPNPSRDALTQIVFTVRDKASALAQLAGVEADANATLARVPGDGDALLTRAMAIGYRAKLSKSRHDALECRAQFEALVARNPRDPEAQAALGGWHIDAVEALGGLTARAVLGARKTVGYEATDRAVALGGDRALFTGLAALLRLSVDPADARGAALADAATRGTTPTLLDRMMQRRAVEMVAALKGGDRRLVQALAKRLLPLGQIRE</sequence>
<proteinExistence type="predicted"/>
<evidence type="ECO:0000313" key="1">
    <source>
        <dbReference type="EMBL" id="CUS45386.1"/>
    </source>
</evidence>
<gene>
    <name evidence="1" type="ORF">MGWOODY_Smn757</name>
</gene>
<protein>
    <submittedName>
        <fullName evidence="1">Uncharacterized protein</fullName>
    </submittedName>
</protein>
<reference evidence="1" key="1">
    <citation type="submission" date="2015-10" db="EMBL/GenBank/DDBJ databases">
        <authorList>
            <person name="Gilbert D.G."/>
        </authorList>
    </citation>
    <scope>NUCLEOTIDE SEQUENCE</scope>
</reference>
<organism evidence="1">
    <name type="scientific">hydrothermal vent metagenome</name>
    <dbReference type="NCBI Taxonomy" id="652676"/>
    <lineage>
        <taxon>unclassified sequences</taxon>
        <taxon>metagenomes</taxon>
        <taxon>ecological metagenomes</taxon>
    </lineage>
</organism>